<dbReference type="Pfam" id="PF07885">
    <property type="entry name" value="Ion_trans_2"/>
    <property type="match status" value="1"/>
</dbReference>
<evidence type="ECO:0000256" key="1">
    <source>
        <dbReference type="ARBA" id="ARBA00004141"/>
    </source>
</evidence>
<name>A0ABW6CX91_9BACT</name>
<keyword evidence="5" id="KW-0851">Voltage-gated channel</keyword>
<keyword evidence="4 11" id="KW-0812">Transmembrane</keyword>
<evidence type="ECO:0000259" key="12">
    <source>
        <dbReference type="Pfam" id="PF07885"/>
    </source>
</evidence>
<dbReference type="InterPro" id="IPR013518">
    <property type="entry name" value="K_chnl_inward-rec_Kir_cyto"/>
</dbReference>
<evidence type="ECO:0000256" key="8">
    <source>
        <dbReference type="ARBA" id="ARBA00023065"/>
    </source>
</evidence>
<protein>
    <submittedName>
        <fullName evidence="14">Ion channel</fullName>
    </submittedName>
</protein>
<dbReference type="Gene3D" id="1.10.287.70">
    <property type="match status" value="1"/>
</dbReference>
<dbReference type="InterPro" id="IPR016449">
    <property type="entry name" value="K_chnl_inward-rec_Kir"/>
</dbReference>
<dbReference type="PRINTS" id="PR01320">
    <property type="entry name" value="KIRCHANNEL"/>
</dbReference>
<evidence type="ECO:0000256" key="10">
    <source>
        <dbReference type="ARBA" id="ARBA00023303"/>
    </source>
</evidence>
<organism evidence="14 15">
    <name type="scientific">Aquirufa echingensis</name>
    <dbReference type="NCBI Taxonomy" id="3096516"/>
    <lineage>
        <taxon>Bacteria</taxon>
        <taxon>Pseudomonadati</taxon>
        <taxon>Bacteroidota</taxon>
        <taxon>Cytophagia</taxon>
        <taxon>Cytophagales</taxon>
        <taxon>Flectobacillaceae</taxon>
        <taxon>Aquirufa</taxon>
    </lineage>
</organism>
<sequence>MSQNNQDTGFGDKASQMGGRMVNRDGTFNIQRLGIPFFTRVSSYHSMLTMPRWRFILVIFNAYFVMNCFFTLLYWLAGPSGLEGVDSEHSFSRIKELFFFSTQTFTTVGYGRVNPVGELTNWIAAIESLIGFLSFAIAAGLLYGRFSRPRSFVRFSEKMLLTNYEGGKALMFRLVGFKDDHILTNVEIKVSARLFSPEGNYRFYNLELERSHVDSLVLNWTIVHPINEKSPFWGLSQEDIQALQPEVSALLIGFDEVYSSTVMARNSYALSDLIFGYRFAPMYFRGKSNTKLDLSLLDFVESE</sequence>
<dbReference type="Proteomes" id="UP001598114">
    <property type="component" value="Unassembled WGS sequence"/>
</dbReference>
<dbReference type="SUPFAM" id="SSF81324">
    <property type="entry name" value="Voltage-gated potassium channels"/>
    <property type="match status" value="1"/>
</dbReference>
<dbReference type="RefSeq" id="WP_377975551.1">
    <property type="nucleotide sequence ID" value="NZ_JBBKYA010000002.1"/>
</dbReference>
<dbReference type="SUPFAM" id="SSF81296">
    <property type="entry name" value="E set domains"/>
    <property type="match status" value="1"/>
</dbReference>
<evidence type="ECO:0000256" key="7">
    <source>
        <dbReference type="ARBA" id="ARBA00022989"/>
    </source>
</evidence>
<evidence type="ECO:0000313" key="14">
    <source>
        <dbReference type="EMBL" id="MFD3275533.1"/>
    </source>
</evidence>
<evidence type="ECO:0000313" key="15">
    <source>
        <dbReference type="Proteomes" id="UP001598114"/>
    </source>
</evidence>
<keyword evidence="15" id="KW-1185">Reference proteome</keyword>
<dbReference type="Gene3D" id="2.60.40.1400">
    <property type="entry name" value="G protein-activated inward rectifier potassium channel 1"/>
    <property type="match status" value="1"/>
</dbReference>
<keyword evidence="6" id="KW-0630">Potassium</keyword>
<dbReference type="PANTHER" id="PTHR11767">
    <property type="entry name" value="INWARD RECTIFIER POTASSIUM CHANNEL"/>
    <property type="match status" value="1"/>
</dbReference>
<evidence type="ECO:0000256" key="11">
    <source>
        <dbReference type="SAM" id="Phobius"/>
    </source>
</evidence>
<dbReference type="InterPro" id="IPR013099">
    <property type="entry name" value="K_chnl_dom"/>
</dbReference>
<keyword evidence="3" id="KW-0633">Potassium transport</keyword>
<evidence type="ECO:0000256" key="2">
    <source>
        <dbReference type="ARBA" id="ARBA00022448"/>
    </source>
</evidence>
<dbReference type="PANTHER" id="PTHR11767:SF102">
    <property type="entry name" value="INWARDLY RECTIFYING POTASSIUM CHANNEL 1, ISOFORM F"/>
    <property type="match status" value="1"/>
</dbReference>
<feature type="domain" description="Potassium channel" evidence="12">
    <location>
        <begin position="66"/>
        <end position="141"/>
    </location>
</feature>
<feature type="transmembrane region" description="Helical" evidence="11">
    <location>
        <begin position="122"/>
        <end position="144"/>
    </location>
</feature>
<dbReference type="Pfam" id="PF17655">
    <property type="entry name" value="IRK_C"/>
    <property type="match status" value="1"/>
</dbReference>
<accession>A0ABW6CX91</accession>
<reference evidence="14 15" key="1">
    <citation type="submission" date="2024-03" db="EMBL/GenBank/DDBJ databases">
        <title>Aquirufa genome sequencing.</title>
        <authorList>
            <person name="Pitt A."/>
            <person name="Hahn M.W."/>
        </authorList>
    </citation>
    <scope>NUCLEOTIDE SEQUENCE [LARGE SCALE GENOMIC DNA]</scope>
    <source>
        <strain evidence="14 15">PLAD-142S6K</strain>
    </source>
</reference>
<keyword evidence="9 11" id="KW-0472">Membrane</keyword>
<gene>
    <name evidence="14" type="ORF">SKC38_04740</name>
</gene>
<dbReference type="InterPro" id="IPR041647">
    <property type="entry name" value="IRK_C"/>
</dbReference>
<feature type="transmembrane region" description="Helical" evidence="11">
    <location>
        <begin position="55"/>
        <end position="77"/>
    </location>
</feature>
<keyword evidence="2" id="KW-0813">Transport</keyword>
<keyword evidence="7 11" id="KW-1133">Transmembrane helix</keyword>
<evidence type="ECO:0000256" key="6">
    <source>
        <dbReference type="ARBA" id="ARBA00022958"/>
    </source>
</evidence>
<evidence type="ECO:0000256" key="3">
    <source>
        <dbReference type="ARBA" id="ARBA00022538"/>
    </source>
</evidence>
<feature type="domain" description="Inward rectifier potassium channel C-terminal" evidence="13">
    <location>
        <begin position="153"/>
        <end position="296"/>
    </location>
</feature>
<dbReference type="InterPro" id="IPR014756">
    <property type="entry name" value="Ig_E-set"/>
</dbReference>
<proteinExistence type="predicted"/>
<evidence type="ECO:0000256" key="9">
    <source>
        <dbReference type="ARBA" id="ARBA00023136"/>
    </source>
</evidence>
<evidence type="ECO:0000259" key="13">
    <source>
        <dbReference type="Pfam" id="PF17655"/>
    </source>
</evidence>
<evidence type="ECO:0000256" key="4">
    <source>
        <dbReference type="ARBA" id="ARBA00022692"/>
    </source>
</evidence>
<comment type="caution">
    <text evidence="14">The sequence shown here is derived from an EMBL/GenBank/DDBJ whole genome shotgun (WGS) entry which is preliminary data.</text>
</comment>
<evidence type="ECO:0000256" key="5">
    <source>
        <dbReference type="ARBA" id="ARBA00022882"/>
    </source>
</evidence>
<keyword evidence="8" id="KW-0406">Ion transport</keyword>
<dbReference type="EMBL" id="JBBKYA010000002">
    <property type="protein sequence ID" value="MFD3275533.1"/>
    <property type="molecule type" value="Genomic_DNA"/>
</dbReference>
<comment type="subcellular location">
    <subcellularLocation>
        <location evidence="1">Membrane</location>
        <topology evidence="1">Multi-pass membrane protein</topology>
    </subcellularLocation>
</comment>
<keyword evidence="10" id="KW-0407">Ion channel</keyword>